<keyword evidence="10" id="KW-1133">Transmembrane helix</keyword>
<dbReference type="InterPro" id="IPR001128">
    <property type="entry name" value="Cyt_P450"/>
</dbReference>
<keyword evidence="4 8" id="KW-0479">Metal-binding</keyword>
<keyword evidence="6 8" id="KW-0408">Iron</keyword>
<dbReference type="OrthoDB" id="3945418at2759"/>
<dbReference type="PANTHER" id="PTHR24305:SF157">
    <property type="entry name" value="N-ACETYLTRYPTOPHAN 6-HYDROXYLASE IVOC-RELATED"/>
    <property type="match status" value="1"/>
</dbReference>
<keyword evidence="12" id="KW-1185">Reference proteome</keyword>
<keyword evidence="7 9" id="KW-0503">Monooxygenase</keyword>
<dbReference type="SUPFAM" id="SSF48264">
    <property type="entry name" value="Cytochrome P450"/>
    <property type="match status" value="1"/>
</dbReference>
<dbReference type="Proteomes" id="UP000325579">
    <property type="component" value="Unassembled WGS sequence"/>
</dbReference>
<dbReference type="GO" id="GO:0016705">
    <property type="term" value="F:oxidoreductase activity, acting on paired donors, with incorporation or reduction of molecular oxygen"/>
    <property type="evidence" value="ECO:0007669"/>
    <property type="project" value="InterPro"/>
</dbReference>
<keyword evidence="5 9" id="KW-0560">Oxidoreductase</keyword>
<evidence type="ECO:0000256" key="10">
    <source>
        <dbReference type="SAM" id="Phobius"/>
    </source>
</evidence>
<dbReference type="PRINTS" id="PR00385">
    <property type="entry name" value="P450"/>
</dbReference>
<dbReference type="CDD" id="cd11062">
    <property type="entry name" value="CYP58-like"/>
    <property type="match status" value="1"/>
</dbReference>
<evidence type="ECO:0000256" key="2">
    <source>
        <dbReference type="ARBA" id="ARBA00010617"/>
    </source>
</evidence>
<dbReference type="InterPro" id="IPR036396">
    <property type="entry name" value="Cyt_P450_sf"/>
</dbReference>
<evidence type="ECO:0000313" key="11">
    <source>
        <dbReference type="EMBL" id="KAE8406868.1"/>
    </source>
</evidence>
<dbReference type="RefSeq" id="XP_031944187.1">
    <property type="nucleotide sequence ID" value="XM_032081271.1"/>
</dbReference>
<evidence type="ECO:0000256" key="3">
    <source>
        <dbReference type="ARBA" id="ARBA00022617"/>
    </source>
</evidence>
<evidence type="ECO:0000256" key="4">
    <source>
        <dbReference type="ARBA" id="ARBA00022723"/>
    </source>
</evidence>
<dbReference type="InterPro" id="IPR017972">
    <property type="entry name" value="Cyt_P450_CS"/>
</dbReference>
<comment type="similarity">
    <text evidence="2 9">Belongs to the cytochrome P450 family.</text>
</comment>
<evidence type="ECO:0000256" key="6">
    <source>
        <dbReference type="ARBA" id="ARBA00023004"/>
    </source>
</evidence>
<protein>
    <submittedName>
        <fullName evidence="11">Cytochrome P450</fullName>
    </submittedName>
</protein>
<evidence type="ECO:0000256" key="7">
    <source>
        <dbReference type="ARBA" id="ARBA00023033"/>
    </source>
</evidence>
<organism evidence="11 12">
    <name type="scientific">Aspergillus pseudonomiae</name>
    <dbReference type="NCBI Taxonomy" id="1506151"/>
    <lineage>
        <taxon>Eukaryota</taxon>
        <taxon>Fungi</taxon>
        <taxon>Dikarya</taxon>
        <taxon>Ascomycota</taxon>
        <taxon>Pezizomycotina</taxon>
        <taxon>Eurotiomycetes</taxon>
        <taxon>Eurotiomycetidae</taxon>
        <taxon>Eurotiales</taxon>
        <taxon>Aspergillaceae</taxon>
        <taxon>Aspergillus</taxon>
        <taxon>Aspergillus subgen. Circumdati</taxon>
    </lineage>
</organism>
<dbReference type="Gene3D" id="1.10.630.10">
    <property type="entry name" value="Cytochrome P450"/>
    <property type="match status" value="1"/>
</dbReference>
<keyword evidence="10" id="KW-0472">Membrane</keyword>
<evidence type="ECO:0000313" key="12">
    <source>
        <dbReference type="Proteomes" id="UP000325579"/>
    </source>
</evidence>
<proteinExistence type="inferred from homology"/>
<sequence>MSKGDTLELRCAIPATDRDPPARKITITESVRLLLFLPSSLSASNATVIMAVLVILGIGLVAYLVCRSIYRLYFHPLSHIPGPKLAAITHGYEFYHNIIRGGLFIWELERLHEVYGPIIRINPREVHIKDSDYYDEIYASSARRREKDPVLVAQFDLEGSGFAAIDQETHHQRRAPVAKFFSKRAIENQEHLIRDSLSKLVGHFQEACRAHTVISLDAAFAALTSDVIHQYAYGFNPNNLDKEGFNARVRDGINGLFQLAHLLYFFPILQKLMNVMPLPLLQLLNPPAFAIASQKKELYDRAAAALDKADSKTQSGTLIDMLAAPSMPQHLRSAHRLMNEGFALVIGGTETTARTLGLGAWHLFSREDIRNKLREELKQVMPTPESQPTWNDLEKLPYMSGVINESLRLSTGIANRSARVAPTEALVYKGYTIPPGTPVSESNYFTLMDPEIFPDPHAFDPERWIRAAAKGQRLDRYLVNFSKGSRMCVGLNLAYAELFLVIATVVRRFDIELYETPKSNIDFARDFGTPYPDKGNFSVRGLVTGVVSE</sequence>
<dbReference type="GO" id="GO:0004497">
    <property type="term" value="F:monooxygenase activity"/>
    <property type="evidence" value="ECO:0007669"/>
    <property type="project" value="UniProtKB-KW"/>
</dbReference>
<evidence type="ECO:0000256" key="1">
    <source>
        <dbReference type="ARBA" id="ARBA00001971"/>
    </source>
</evidence>
<dbReference type="AlphaFoldDB" id="A0A5N7DMZ6"/>
<dbReference type="EMBL" id="ML736751">
    <property type="protein sequence ID" value="KAE8406868.1"/>
    <property type="molecule type" value="Genomic_DNA"/>
</dbReference>
<dbReference type="GO" id="GO:0005506">
    <property type="term" value="F:iron ion binding"/>
    <property type="evidence" value="ECO:0007669"/>
    <property type="project" value="InterPro"/>
</dbReference>
<dbReference type="GO" id="GO:0020037">
    <property type="term" value="F:heme binding"/>
    <property type="evidence" value="ECO:0007669"/>
    <property type="project" value="InterPro"/>
</dbReference>
<name>A0A5N7DMZ6_9EURO</name>
<evidence type="ECO:0000256" key="5">
    <source>
        <dbReference type="ARBA" id="ARBA00023002"/>
    </source>
</evidence>
<evidence type="ECO:0000256" key="8">
    <source>
        <dbReference type="PIRSR" id="PIRSR602401-1"/>
    </source>
</evidence>
<keyword evidence="3 8" id="KW-0349">Heme</keyword>
<accession>A0A5N7DMZ6</accession>
<dbReference type="Pfam" id="PF00067">
    <property type="entry name" value="p450"/>
    <property type="match status" value="1"/>
</dbReference>
<dbReference type="InterPro" id="IPR002401">
    <property type="entry name" value="Cyt_P450_E_grp-I"/>
</dbReference>
<dbReference type="PROSITE" id="PS00086">
    <property type="entry name" value="CYTOCHROME_P450"/>
    <property type="match status" value="1"/>
</dbReference>
<evidence type="ECO:0000256" key="9">
    <source>
        <dbReference type="RuleBase" id="RU000461"/>
    </source>
</evidence>
<gene>
    <name evidence="11" type="ORF">BDV37DRAFT_242122</name>
</gene>
<feature type="binding site" description="axial binding residue" evidence="8">
    <location>
        <position position="488"/>
    </location>
    <ligand>
        <name>heme</name>
        <dbReference type="ChEBI" id="CHEBI:30413"/>
    </ligand>
    <ligandPart>
        <name>Fe</name>
        <dbReference type="ChEBI" id="CHEBI:18248"/>
    </ligandPart>
</feature>
<comment type="cofactor">
    <cofactor evidence="1 8">
        <name>heme</name>
        <dbReference type="ChEBI" id="CHEBI:30413"/>
    </cofactor>
</comment>
<reference evidence="11 12" key="1">
    <citation type="submission" date="2019-04" db="EMBL/GenBank/DDBJ databases">
        <authorList>
            <consortium name="DOE Joint Genome Institute"/>
            <person name="Mondo S."/>
            <person name="Kjaerbolling I."/>
            <person name="Vesth T."/>
            <person name="Frisvad J.C."/>
            <person name="Nybo J.L."/>
            <person name="Theobald S."/>
            <person name="Kildgaard S."/>
            <person name="Isbrandt T."/>
            <person name="Kuo A."/>
            <person name="Sato A."/>
            <person name="Lyhne E.K."/>
            <person name="Kogle M.E."/>
            <person name="Wiebenga A."/>
            <person name="Kun R.S."/>
            <person name="Lubbers R.J."/>
            <person name="Makela M.R."/>
            <person name="Barry K."/>
            <person name="Chovatia M."/>
            <person name="Clum A."/>
            <person name="Daum C."/>
            <person name="Haridas S."/>
            <person name="He G."/>
            <person name="LaButti K."/>
            <person name="Lipzen A."/>
            <person name="Riley R."/>
            <person name="Salamov A."/>
            <person name="Simmons B.A."/>
            <person name="Magnuson J.K."/>
            <person name="Henrissat B."/>
            <person name="Mortensen U.H."/>
            <person name="Larsen T.O."/>
            <person name="Devries R.P."/>
            <person name="Grigoriev I.V."/>
            <person name="Machida M."/>
            <person name="Baker S.E."/>
            <person name="Andersen M.R."/>
            <person name="Cantor M.N."/>
            <person name="Hua S.X."/>
        </authorList>
    </citation>
    <scope>NUCLEOTIDE SEQUENCE [LARGE SCALE GENOMIC DNA]</scope>
    <source>
        <strain evidence="11 12">CBS 119388</strain>
    </source>
</reference>
<keyword evidence="10" id="KW-0812">Transmembrane</keyword>
<dbReference type="InterPro" id="IPR050121">
    <property type="entry name" value="Cytochrome_P450_monoxygenase"/>
</dbReference>
<dbReference type="PRINTS" id="PR00463">
    <property type="entry name" value="EP450I"/>
</dbReference>
<feature type="transmembrane region" description="Helical" evidence="10">
    <location>
        <begin position="46"/>
        <end position="66"/>
    </location>
</feature>
<dbReference type="PANTHER" id="PTHR24305">
    <property type="entry name" value="CYTOCHROME P450"/>
    <property type="match status" value="1"/>
</dbReference>
<dbReference type="GeneID" id="43665962"/>